<keyword evidence="1" id="KW-0812">Transmembrane</keyword>
<keyword evidence="1" id="KW-1133">Transmembrane helix</keyword>
<accession>B2VXS5</accession>
<evidence type="ECO:0000313" key="2">
    <source>
        <dbReference type="EMBL" id="EDU45844.1"/>
    </source>
</evidence>
<evidence type="ECO:0000256" key="1">
    <source>
        <dbReference type="SAM" id="Phobius"/>
    </source>
</evidence>
<evidence type="ECO:0000313" key="3">
    <source>
        <dbReference type="Proteomes" id="UP000001471"/>
    </source>
</evidence>
<sequence>MHLDLFTHVGRKVRCPIPEMELAIIVAASLRWVHGLIVQMEILYDHALRGHPSITICLICVSRQEVEKEDGGVFVVLGTLALSGLLSYLVVYTCMRIHSIIKDVIDPKSAESGGAMEIRRGTPTRQSVRVNEGFECDWWKSWRVAVQARGCCERTEITGVVDEIYVVRLSGTCREKVFTSVFALVAVVV</sequence>
<reference evidence="3" key="1">
    <citation type="journal article" date="2013" name="G3 (Bethesda)">
        <title>Comparative genomics of a plant-pathogenic fungus, Pyrenophora tritici-repentis, reveals transduplication and the impact of repeat elements on pathogenicity and population divergence.</title>
        <authorList>
            <person name="Manning V.A."/>
            <person name="Pandelova I."/>
            <person name="Dhillon B."/>
            <person name="Wilhelm L.J."/>
            <person name="Goodwin S.B."/>
            <person name="Berlin A.M."/>
            <person name="Figueroa M."/>
            <person name="Freitag M."/>
            <person name="Hane J.K."/>
            <person name="Henrissat B."/>
            <person name="Holman W.H."/>
            <person name="Kodira C.D."/>
            <person name="Martin J."/>
            <person name="Oliver R.P."/>
            <person name="Robbertse B."/>
            <person name="Schackwitz W."/>
            <person name="Schwartz D.C."/>
            <person name="Spatafora J.W."/>
            <person name="Turgeon B.G."/>
            <person name="Yandava C."/>
            <person name="Young S."/>
            <person name="Zhou S."/>
            <person name="Zeng Q."/>
            <person name="Grigoriev I.V."/>
            <person name="Ma L.-J."/>
            <person name="Ciuffetti L.M."/>
        </authorList>
    </citation>
    <scope>NUCLEOTIDE SEQUENCE [LARGE SCALE GENOMIC DNA]</scope>
    <source>
        <strain evidence="3">Pt-1C-BFP</strain>
    </source>
</reference>
<organism evidence="2 3">
    <name type="scientific">Pyrenophora tritici-repentis (strain Pt-1C-BFP)</name>
    <name type="common">Wheat tan spot fungus</name>
    <name type="synonym">Drechslera tritici-repentis</name>
    <dbReference type="NCBI Taxonomy" id="426418"/>
    <lineage>
        <taxon>Eukaryota</taxon>
        <taxon>Fungi</taxon>
        <taxon>Dikarya</taxon>
        <taxon>Ascomycota</taxon>
        <taxon>Pezizomycotina</taxon>
        <taxon>Dothideomycetes</taxon>
        <taxon>Pleosporomycetidae</taxon>
        <taxon>Pleosporales</taxon>
        <taxon>Pleosporineae</taxon>
        <taxon>Pleosporaceae</taxon>
        <taxon>Pyrenophora</taxon>
    </lineage>
</organism>
<dbReference type="Proteomes" id="UP000001471">
    <property type="component" value="Unassembled WGS sequence"/>
</dbReference>
<dbReference type="EMBL" id="DS231616">
    <property type="protein sequence ID" value="EDU45844.1"/>
    <property type="molecule type" value="Genomic_DNA"/>
</dbReference>
<dbReference type="InParanoid" id="B2VXS5"/>
<dbReference type="AlphaFoldDB" id="B2VXS5"/>
<protein>
    <submittedName>
        <fullName evidence="2">Uncharacterized protein</fullName>
    </submittedName>
</protein>
<dbReference type="HOGENOM" id="CLU_1435101_0_0_1"/>
<feature type="transmembrane region" description="Helical" evidence="1">
    <location>
        <begin position="72"/>
        <end position="92"/>
    </location>
</feature>
<proteinExistence type="predicted"/>
<gene>
    <name evidence="2" type="ORF">PTRG_03321</name>
</gene>
<name>B2VXS5_PYRTR</name>
<keyword evidence="1" id="KW-0472">Membrane</keyword>